<protein>
    <submittedName>
        <fullName evidence="2">Uncharacterized protein</fullName>
    </submittedName>
</protein>
<sequence length="371" mass="42561">MRPGTHIALSGSYRHITFHPQRKVVGHRLEIIAGKHRRRRLLPPKVPLHPSAAAAAVAAERAAPGVITPAAPQQDLSLFETYKDLQLRWKRTTRQSRKKFSIARKWRQHLACRPQPEPKWLIFLHPQMGKGATEGPRDQKIGRRRAAVPHQPDSEHPTQTHEQAREHSDLQRGNQIEDGQEEKEQQPVGQQQLIAPAGNIGAFQRFQGTHSERPSFRLSYDPKEIFCVFKSSASAQHKARQTAQLNQLWKCSSGDKVVFGTVLIAGTREWTVLGKPTIRHWVTMIRIEEIEVDVQMKEDPPIQRPKSLLDLWANRWLYPEELEGIKTDANGRPLVEAIYNGEEHQQGTYHRRGLAACYRWLPDPKATHWKR</sequence>
<accession>U6MHY8</accession>
<feature type="compositionally biased region" description="Basic and acidic residues" evidence="1">
    <location>
        <begin position="152"/>
        <end position="170"/>
    </location>
</feature>
<evidence type="ECO:0000256" key="1">
    <source>
        <dbReference type="SAM" id="MobiDB-lite"/>
    </source>
</evidence>
<evidence type="ECO:0000313" key="3">
    <source>
        <dbReference type="Proteomes" id="UP000030754"/>
    </source>
</evidence>
<dbReference type="EMBL" id="HG722879">
    <property type="protein sequence ID" value="CDJ63877.1"/>
    <property type="molecule type" value="Genomic_DNA"/>
</dbReference>
<reference evidence="2" key="2">
    <citation type="submission" date="2013-10" db="EMBL/GenBank/DDBJ databases">
        <authorList>
            <person name="Aslett M."/>
        </authorList>
    </citation>
    <scope>NUCLEOTIDE SEQUENCE [LARGE SCALE GENOMIC DNA]</scope>
    <source>
        <strain evidence="2">Houghton</strain>
    </source>
</reference>
<dbReference type="OrthoDB" id="5994at2759"/>
<feature type="region of interest" description="Disordered" evidence="1">
    <location>
        <begin position="128"/>
        <end position="172"/>
    </location>
</feature>
<evidence type="ECO:0000313" key="2">
    <source>
        <dbReference type="EMBL" id="CDJ63877.1"/>
    </source>
</evidence>
<name>U6MHY8_9EIME</name>
<dbReference type="GeneID" id="25475554"/>
<dbReference type="VEuPathDB" id="ToxoDB:ENH_00054090"/>
<dbReference type="Proteomes" id="UP000030754">
    <property type="component" value="Unassembled WGS sequence"/>
</dbReference>
<reference evidence="2" key="1">
    <citation type="submission" date="2013-10" db="EMBL/GenBank/DDBJ databases">
        <title>Genomic analysis of the causative agents of coccidiosis in chickens.</title>
        <authorList>
            <person name="Reid A.J."/>
            <person name="Blake D."/>
            <person name="Billington K."/>
            <person name="Browne H."/>
            <person name="Dunn M."/>
            <person name="Hung S."/>
            <person name="Kawahara F."/>
            <person name="Miranda-Saavedra D."/>
            <person name="Mourier T."/>
            <person name="Nagra H."/>
            <person name="Otto T.D."/>
            <person name="Rawlings N."/>
            <person name="Sanchez A."/>
            <person name="Sanders M."/>
            <person name="Subramaniam C."/>
            <person name="Tay Y."/>
            <person name="Dear P."/>
            <person name="Doerig C."/>
            <person name="Gruber A."/>
            <person name="Parkinson J."/>
            <person name="Shirley M."/>
            <person name="Wan K.L."/>
            <person name="Berriman M."/>
            <person name="Tomley F."/>
            <person name="Pain A."/>
        </authorList>
    </citation>
    <scope>NUCLEOTIDE SEQUENCE [LARGE SCALE GENOMIC DNA]</scope>
    <source>
        <strain evidence="2">Houghton</strain>
    </source>
</reference>
<organism evidence="2 3">
    <name type="scientific">Eimeria necatrix</name>
    <dbReference type="NCBI Taxonomy" id="51315"/>
    <lineage>
        <taxon>Eukaryota</taxon>
        <taxon>Sar</taxon>
        <taxon>Alveolata</taxon>
        <taxon>Apicomplexa</taxon>
        <taxon>Conoidasida</taxon>
        <taxon>Coccidia</taxon>
        <taxon>Eucoccidiorida</taxon>
        <taxon>Eimeriorina</taxon>
        <taxon>Eimeriidae</taxon>
        <taxon>Eimeria</taxon>
    </lineage>
</organism>
<dbReference type="RefSeq" id="XP_013439202.1">
    <property type="nucleotide sequence ID" value="XM_013583748.1"/>
</dbReference>
<gene>
    <name evidence="2" type="ORF">ENH_00054090</name>
</gene>
<keyword evidence="3" id="KW-1185">Reference proteome</keyword>
<proteinExistence type="predicted"/>
<dbReference type="AlphaFoldDB" id="U6MHY8"/>